<dbReference type="SUPFAM" id="SSF52540">
    <property type="entry name" value="P-loop containing nucleoside triphosphate hydrolases"/>
    <property type="match status" value="1"/>
</dbReference>
<feature type="domain" description="ABC transporter" evidence="2">
    <location>
        <begin position="26"/>
        <end position="77"/>
    </location>
</feature>
<evidence type="ECO:0000313" key="3">
    <source>
        <dbReference type="EMBL" id="SVD91814.1"/>
    </source>
</evidence>
<dbReference type="GO" id="GO:0005524">
    <property type="term" value="F:ATP binding"/>
    <property type="evidence" value="ECO:0007669"/>
    <property type="project" value="InterPro"/>
</dbReference>
<reference evidence="3" key="1">
    <citation type="submission" date="2018-05" db="EMBL/GenBank/DDBJ databases">
        <authorList>
            <person name="Lanie J.A."/>
            <person name="Ng W.-L."/>
            <person name="Kazmierczak K.M."/>
            <person name="Andrzejewski T.M."/>
            <person name="Davidsen T.M."/>
            <person name="Wayne K.J."/>
            <person name="Tettelin H."/>
            <person name="Glass J.I."/>
            <person name="Rusch D."/>
            <person name="Podicherti R."/>
            <person name="Tsui H.-C.T."/>
            <person name="Winkler M.E."/>
        </authorList>
    </citation>
    <scope>NUCLEOTIDE SEQUENCE</scope>
</reference>
<dbReference type="InterPro" id="IPR003439">
    <property type="entry name" value="ABC_transporter-like_ATP-bd"/>
</dbReference>
<feature type="non-terminal residue" evidence="3">
    <location>
        <position position="81"/>
    </location>
</feature>
<protein>
    <recommendedName>
        <fullName evidence="2">ABC transporter domain-containing protein</fullName>
    </recommendedName>
</protein>
<keyword evidence="1" id="KW-0813">Transport</keyword>
<dbReference type="GO" id="GO:0016887">
    <property type="term" value="F:ATP hydrolysis activity"/>
    <property type="evidence" value="ECO:0007669"/>
    <property type="project" value="InterPro"/>
</dbReference>
<evidence type="ECO:0000259" key="2">
    <source>
        <dbReference type="Pfam" id="PF00005"/>
    </source>
</evidence>
<gene>
    <name evidence="3" type="ORF">METZ01_LOCUS444668</name>
</gene>
<dbReference type="Pfam" id="PF00005">
    <property type="entry name" value="ABC_tran"/>
    <property type="match status" value="1"/>
</dbReference>
<sequence>MENNAVITINNLVKRFPVGGDFFTALKDIDLTLNKGEFTGLVGPSGSGKTTLLNIIGGLDSPSEGQVSVLGQALNDTSHGE</sequence>
<evidence type="ECO:0000256" key="1">
    <source>
        <dbReference type="ARBA" id="ARBA00022448"/>
    </source>
</evidence>
<accession>A0A382Z8H0</accession>
<dbReference type="Gene3D" id="3.40.50.300">
    <property type="entry name" value="P-loop containing nucleotide triphosphate hydrolases"/>
    <property type="match status" value="1"/>
</dbReference>
<proteinExistence type="predicted"/>
<dbReference type="EMBL" id="UINC01181889">
    <property type="protein sequence ID" value="SVD91814.1"/>
    <property type="molecule type" value="Genomic_DNA"/>
</dbReference>
<dbReference type="PANTHER" id="PTHR42788">
    <property type="entry name" value="TAURINE IMPORT ATP-BINDING PROTEIN-RELATED"/>
    <property type="match status" value="1"/>
</dbReference>
<organism evidence="3">
    <name type="scientific">marine metagenome</name>
    <dbReference type="NCBI Taxonomy" id="408172"/>
    <lineage>
        <taxon>unclassified sequences</taxon>
        <taxon>metagenomes</taxon>
        <taxon>ecological metagenomes</taxon>
    </lineage>
</organism>
<name>A0A382Z8H0_9ZZZZ</name>
<dbReference type="InterPro" id="IPR027417">
    <property type="entry name" value="P-loop_NTPase"/>
</dbReference>
<dbReference type="InterPro" id="IPR050166">
    <property type="entry name" value="ABC_transporter_ATP-bind"/>
</dbReference>
<dbReference type="AlphaFoldDB" id="A0A382Z8H0"/>
<dbReference type="PANTHER" id="PTHR42788:SF13">
    <property type="entry name" value="ALIPHATIC SULFONATES IMPORT ATP-BINDING PROTEIN SSUB"/>
    <property type="match status" value="1"/>
</dbReference>